<sequence>MPGKMHLTIPGAESDMYPQVRSSTPLADRNDNSLIEDDVSAQATIVEADLWNCKLILAALEEAVFGLFNPKIPEQTVQLLKEKLLDLKGELAVANPFEEGEGVGFLRQDCHYEDYNKRQQEKSWSINSREVQDLPSQKKNINKKSCQDSNLNIPSDTKIVLRGIVGIQLKKFAKELIHIYTPLLDCQSSLPETASEEDILERLMKVNQLLENEEVKFQELDEKNKTFRKENSRKWKALETEVQECESTVEKLDQLINDEKNEASYIEFLRLSKEEAELKLQCNRLEEIIQSNPPDSTKELQESYDSLMKATELLEKSCQEKETLINQYEELGPKFDDIRTELEAVEADIKMKLWVLEQLGTADISFESAF</sequence>
<keyword evidence="1" id="KW-0175">Coiled coil</keyword>
<gene>
    <name evidence="2" type="ORF">Fcan01_09649</name>
</gene>
<organism evidence="2 3">
    <name type="scientific">Folsomia candida</name>
    <name type="common">Springtail</name>
    <dbReference type="NCBI Taxonomy" id="158441"/>
    <lineage>
        <taxon>Eukaryota</taxon>
        <taxon>Metazoa</taxon>
        <taxon>Ecdysozoa</taxon>
        <taxon>Arthropoda</taxon>
        <taxon>Hexapoda</taxon>
        <taxon>Collembola</taxon>
        <taxon>Entomobryomorpha</taxon>
        <taxon>Isotomoidea</taxon>
        <taxon>Isotomidae</taxon>
        <taxon>Proisotominae</taxon>
        <taxon>Folsomia</taxon>
    </lineage>
</organism>
<protein>
    <submittedName>
        <fullName evidence="2">Uncharacterized protein</fullName>
    </submittedName>
</protein>
<proteinExistence type="predicted"/>
<dbReference type="OMA" id="TEVQECE"/>
<keyword evidence="3" id="KW-1185">Reference proteome</keyword>
<accession>A0A226EE05</accession>
<name>A0A226EE05_FOLCA</name>
<evidence type="ECO:0000256" key="1">
    <source>
        <dbReference type="SAM" id="Coils"/>
    </source>
</evidence>
<evidence type="ECO:0000313" key="2">
    <source>
        <dbReference type="EMBL" id="OXA55277.1"/>
    </source>
</evidence>
<dbReference type="AlphaFoldDB" id="A0A226EE05"/>
<reference evidence="2 3" key="1">
    <citation type="submission" date="2015-12" db="EMBL/GenBank/DDBJ databases">
        <title>The genome of Folsomia candida.</title>
        <authorList>
            <person name="Faddeeva A."/>
            <person name="Derks M.F."/>
            <person name="Anvar Y."/>
            <person name="Smit S."/>
            <person name="Van Straalen N."/>
            <person name="Roelofs D."/>
        </authorList>
    </citation>
    <scope>NUCLEOTIDE SEQUENCE [LARGE SCALE GENOMIC DNA]</scope>
    <source>
        <strain evidence="2 3">VU population</strain>
        <tissue evidence="2">Whole body</tissue>
    </source>
</reference>
<feature type="coiled-coil region" evidence="1">
    <location>
        <begin position="200"/>
        <end position="262"/>
    </location>
</feature>
<comment type="caution">
    <text evidence="2">The sequence shown here is derived from an EMBL/GenBank/DDBJ whole genome shotgun (WGS) entry which is preliminary data.</text>
</comment>
<dbReference type="Proteomes" id="UP000198287">
    <property type="component" value="Unassembled WGS sequence"/>
</dbReference>
<evidence type="ECO:0000313" key="3">
    <source>
        <dbReference type="Proteomes" id="UP000198287"/>
    </source>
</evidence>
<dbReference type="EMBL" id="LNIX01000004">
    <property type="protein sequence ID" value="OXA55277.1"/>
    <property type="molecule type" value="Genomic_DNA"/>
</dbReference>